<evidence type="ECO:0000313" key="3">
    <source>
        <dbReference type="Proteomes" id="UP001156703"/>
    </source>
</evidence>
<evidence type="ECO:0000313" key="2">
    <source>
        <dbReference type="EMBL" id="GLR48474.1"/>
    </source>
</evidence>
<keyword evidence="1" id="KW-0472">Membrane</keyword>
<feature type="transmembrane region" description="Helical" evidence="1">
    <location>
        <begin position="15"/>
        <end position="33"/>
    </location>
</feature>
<protein>
    <recommendedName>
        <fullName evidence="4">Integral membrane protein</fullName>
    </recommendedName>
</protein>
<keyword evidence="1" id="KW-1133">Transmembrane helix</keyword>
<keyword evidence="3" id="KW-1185">Reference proteome</keyword>
<accession>A0ABQ5ZCF9</accession>
<evidence type="ECO:0000256" key="1">
    <source>
        <dbReference type="SAM" id="Phobius"/>
    </source>
</evidence>
<feature type="transmembrane region" description="Helical" evidence="1">
    <location>
        <begin position="78"/>
        <end position="97"/>
    </location>
</feature>
<evidence type="ECO:0008006" key="4">
    <source>
        <dbReference type="Google" id="ProtNLM"/>
    </source>
</evidence>
<feature type="transmembrane region" description="Helical" evidence="1">
    <location>
        <begin position="141"/>
        <end position="161"/>
    </location>
</feature>
<feature type="transmembrane region" description="Helical" evidence="1">
    <location>
        <begin position="109"/>
        <end position="129"/>
    </location>
</feature>
<sequence length="196" mass="21271">MSEIAATPSTSSRRWVAVFLGAIFGTGALKVSGLIEGPVFWLLLLGSFLLIIPMARAQRRSMAARGNLSAAMDRYSRRILVASLAYVALFFAAIWIARTTAPGEVIRVMLAFTAALPVIFMIRAMALLLREEDDEYLRSRFVEQSLIATGVLLTAATLYGFLNAFDVAPRVDAWVAFPVWAVGLGIARLVQGDAAC</sequence>
<keyword evidence="1" id="KW-0812">Transmembrane</keyword>
<gene>
    <name evidence="2" type="ORF">GCM10007925_21900</name>
</gene>
<comment type="caution">
    <text evidence="2">The sequence shown here is derived from an EMBL/GenBank/DDBJ whole genome shotgun (WGS) entry which is preliminary data.</text>
</comment>
<proteinExistence type="predicted"/>
<feature type="transmembrane region" description="Helical" evidence="1">
    <location>
        <begin position="173"/>
        <end position="190"/>
    </location>
</feature>
<feature type="transmembrane region" description="Helical" evidence="1">
    <location>
        <begin position="39"/>
        <end position="57"/>
    </location>
</feature>
<name>A0ABQ5ZCF9_9SPHN</name>
<reference evidence="3" key="1">
    <citation type="journal article" date="2019" name="Int. J. Syst. Evol. Microbiol.">
        <title>The Global Catalogue of Microorganisms (GCM) 10K type strain sequencing project: providing services to taxonomists for standard genome sequencing and annotation.</title>
        <authorList>
            <consortium name="The Broad Institute Genomics Platform"/>
            <consortium name="The Broad Institute Genome Sequencing Center for Infectious Disease"/>
            <person name="Wu L."/>
            <person name="Ma J."/>
        </authorList>
    </citation>
    <scope>NUCLEOTIDE SEQUENCE [LARGE SCALE GENOMIC DNA]</scope>
    <source>
        <strain evidence="3">NBRC 102146</strain>
    </source>
</reference>
<organism evidence="2 3">
    <name type="scientific">Sphingomonas astaxanthinifaciens DSM 22298</name>
    <dbReference type="NCBI Taxonomy" id="1123267"/>
    <lineage>
        <taxon>Bacteria</taxon>
        <taxon>Pseudomonadati</taxon>
        <taxon>Pseudomonadota</taxon>
        <taxon>Alphaproteobacteria</taxon>
        <taxon>Sphingomonadales</taxon>
        <taxon>Sphingomonadaceae</taxon>
        <taxon>Sphingomonas</taxon>
    </lineage>
</organism>
<dbReference type="RefSeq" id="WP_051676655.1">
    <property type="nucleotide sequence ID" value="NZ_BSOO01000026.1"/>
</dbReference>
<dbReference type="EMBL" id="BSOO01000026">
    <property type="protein sequence ID" value="GLR48474.1"/>
    <property type="molecule type" value="Genomic_DNA"/>
</dbReference>
<dbReference type="Proteomes" id="UP001156703">
    <property type="component" value="Unassembled WGS sequence"/>
</dbReference>